<feature type="region of interest" description="Disordered" evidence="1">
    <location>
        <begin position="245"/>
        <end position="343"/>
    </location>
</feature>
<protein>
    <submittedName>
        <fullName evidence="2">Uncharacterized protein</fullName>
    </submittedName>
</protein>
<reference evidence="2" key="1">
    <citation type="journal article" date="2020" name="Stud. Mycol.">
        <title>101 Dothideomycetes genomes: a test case for predicting lifestyles and emergence of pathogens.</title>
        <authorList>
            <person name="Haridas S."/>
            <person name="Albert R."/>
            <person name="Binder M."/>
            <person name="Bloem J."/>
            <person name="Labutti K."/>
            <person name="Salamov A."/>
            <person name="Andreopoulos B."/>
            <person name="Baker S."/>
            <person name="Barry K."/>
            <person name="Bills G."/>
            <person name="Bluhm B."/>
            <person name="Cannon C."/>
            <person name="Castanera R."/>
            <person name="Culley D."/>
            <person name="Daum C."/>
            <person name="Ezra D."/>
            <person name="Gonzalez J."/>
            <person name="Henrissat B."/>
            <person name="Kuo A."/>
            <person name="Liang C."/>
            <person name="Lipzen A."/>
            <person name="Lutzoni F."/>
            <person name="Magnuson J."/>
            <person name="Mondo S."/>
            <person name="Nolan M."/>
            <person name="Ohm R."/>
            <person name="Pangilinan J."/>
            <person name="Park H.-J."/>
            <person name="Ramirez L."/>
            <person name="Alfaro M."/>
            <person name="Sun H."/>
            <person name="Tritt A."/>
            <person name="Yoshinaga Y."/>
            <person name="Zwiers L.-H."/>
            <person name="Turgeon B."/>
            <person name="Goodwin S."/>
            <person name="Spatafora J."/>
            <person name="Crous P."/>
            <person name="Grigoriev I."/>
        </authorList>
    </citation>
    <scope>NUCLEOTIDE SEQUENCE</scope>
    <source>
        <strain evidence="2">CBS 122681</strain>
    </source>
</reference>
<evidence type="ECO:0000313" key="2">
    <source>
        <dbReference type="EMBL" id="KAF2648927.1"/>
    </source>
</evidence>
<feature type="compositionally biased region" description="Low complexity" evidence="1">
    <location>
        <begin position="277"/>
        <end position="286"/>
    </location>
</feature>
<feature type="region of interest" description="Disordered" evidence="1">
    <location>
        <begin position="115"/>
        <end position="184"/>
    </location>
</feature>
<name>A0A6A6SPM9_9PLEO</name>
<evidence type="ECO:0000313" key="3">
    <source>
        <dbReference type="Proteomes" id="UP000799324"/>
    </source>
</evidence>
<evidence type="ECO:0000256" key="1">
    <source>
        <dbReference type="SAM" id="MobiDB-lite"/>
    </source>
</evidence>
<dbReference type="Proteomes" id="UP000799324">
    <property type="component" value="Unassembled WGS sequence"/>
</dbReference>
<feature type="compositionally biased region" description="Acidic residues" evidence="1">
    <location>
        <begin position="453"/>
        <end position="467"/>
    </location>
</feature>
<keyword evidence="3" id="KW-1185">Reference proteome</keyword>
<feature type="compositionally biased region" description="Low complexity" evidence="1">
    <location>
        <begin position="253"/>
        <end position="270"/>
    </location>
</feature>
<feature type="region of interest" description="Disordered" evidence="1">
    <location>
        <begin position="453"/>
        <end position="473"/>
    </location>
</feature>
<dbReference type="EMBL" id="MU004515">
    <property type="protein sequence ID" value="KAF2648927.1"/>
    <property type="molecule type" value="Genomic_DNA"/>
</dbReference>
<dbReference type="OrthoDB" id="3801446at2759"/>
<feature type="compositionally biased region" description="Low complexity" evidence="1">
    <location>
        <begin position="309"/>
        <end position="319"/>
    </location>
</feature>
<sequence>MAGNIAKAPQQEADNTSIKSDCEYPQSEQNSPPSSPRISKPEKRVRKPGFSITSIHLHPLPTIETLMTYPAISRPVYNRLVRGEPPADNYKTVIHTPKPYNMRTLDQTLIRAAETQAYRRRKRSNSGLRSRSSTTSSTASSYVDRSSNSSVAGDSDTSAYDSSDPSSSASVSSTTKATVASSPAVSPNRLLFPRLYSDPARPMLTNLLPRSPFIESDILNAYSDPPSQASSPLLAQSFHSTISAFSDTSSEGSAPQSTRSSAPSPASSAYPSPPASPLVSRRSSSSGEGFLYPSPPPSPHPAQLAFTLQPQSQFQSQSQNLFRSRERRAFSTPPPAAPTPPLPLRHRSASLTSHPPLYTFSNERVQVEINAEEFDLGEQTLGGGMLFDVEEEGEDTKGMGLGQDDMEWSMNGGEVVFGAAGVAMSPRALRGSCCPCEHECGGGLGLYVIDEEGEGEGDVEEEEEEEVMGGVVA</sequence>
<dbReference type="AlphaFoldDB" id="A0A6A6SPM9"/>
<feature type="compositionally biased region" description="Pro residues" evidence="1">
    <location>
        <begin position="332"/>
        <end position="343"/>
    </location>
</feature>
<feature type="region of interest" description="Disordered" evidence="1">
    <location>
        <begin position="1"/>
        <end position="46"/>
    </location>
</feature>
<accession>A0A6A6SPM9</accession>
<organism evidence="2 3">
    <name type="scientific">Lophiostoma macrostomum CBS 122681</name>
    <dbReference type="NCBI Taxonomy" id="1314788"/>
    <lineage>
        <taxon>Eukaryota</taxon>
        <taxon>Fungi</taxon>
        <taxon>Dikarya</taxon>
        <taxon>Ascomycota</taxon>
        <taxon>Pezizomycotina</taxon>
        <taxon>Dothideomycetes</taxon>
        <taxon>Pleosporomycetidae</taxon>
        <taxon>Pleosporales</taxon>
        <taxon>Lophiostomataceae</taxon>
        <taxon>Lophiostoma</taxon>
    </lineage>
</organism>
<proteinExistence type="predicted"/>
<gene>
    <name evidence="2" type="ORF">K491DRAFT_722153</name>
</gene>
<feature type="compositionally biased region" description="Low complexity" evidence="1">
    <location>
        <begin position="125"/>
        <end position="184"/>
    </location>
</feature>